<protein>
    <submittedName>
        <fullName evidence="1 2">Peptidase family U32</fullName>
    </submittedName>
</protein>
<dbReference type="Proteomes" id="UP000030765">
    <property type="component" value="Unassembled WGS sequence"/>
</dbReference>
<organism evidence="1">
    <name type="scientific">Anopheles sinensis</name>
    <name type="common">Mosquito</name>
    <dbReference type="NCBI Taxonomy" id="74873"/>
    <lineage>
        <taxon>Eukaryota</taxon>
        <taxon>Metazoa</taxon>
        <taxon>Ecdysozoa</taxon>
        <taxon>Arthropoda</taxon>
        <taxon>Hexapoda</taxon>
        <taxon>Insecta</taxon>
        <taxon>Pterygota</taxon>
        <taxon>Neoptera</taxon>
        <taxon>Endopterygota</taxon>
        <taxon>Diptera</taxon>
        <taxon>Nematocera</taxon>
        <taxon>Culicoidea</taxon>
        <taxon>Culicidae</taxon>
        <taxon>Anophelinae</taxon>
        <taxon>Anopheles</taxon>
    </lineage>
</organism>
<keyword evidence="3" id="KW-1185">Reference proteome</keyword>
<accession>A0A084VQI1</accession>
<sequence length="72" mass="8137">MHSKMKVWTKTGTLLLLGARRIPRKPVFQRSTKVLVYVCVLVCGPNMIAKGDLPFCDYQRLLLFCVGAGLRQ</sequence>
<evidence type="ECO:0000313" key="1">
    <source>
        <dbReference type="EMBL" id="KFB40225.1"/>
    </source>
</evidence>
<name>A0A084VQI1_ANOSI</name>
<dbReference type="EMBL" id="KE525003">
    <property type="protein sequence ID" value="KFB40225.1"/>
    <property type="molecule type" value="Genomic_DNA"/>
</dbReference>
<reference evidence="1 3" key="1">
    <citation type="journal article" date="2014" name="BMC Genomics">
        <title>Genome sequence of Anopheles sinensis provides insight into genetics basis of mosquito competence for malaria parasites.</title>
        <authorList>
            <person name="Zhou D."/>
            <person name="Zhang D."/>
            <person name="Ding G."/>
            <person name="Shi L."/>
            <person name="Hou Q."/>
            <person name="Ye Y."/>
            <person name="Xu Y."/>
            <person name="Zhou H."/>
            <person name="Xiong C."/>
            <person name="Li S."/>
            <person name="Yu J."/>
            <person name="Hong S."/>
            <person name="Yu X."/>
            <person name="Zou P."/>
            <person name="Chen C."/>
            <person name="Chang X."/>
            <person name="Wang W."/>
            <person name="Lv Y."/>
            <person name="Sun Y."/>
            <person name="Ma L."/>
            <person name="Shen B."/>
            <person name="Zhu C."/>
        </authorList>
    </citation>
    <scope>NUCLEOTIDE SEQUENCE [LARGE SCALE GENOMIC DNA]</scope>
</reference>
<dbReference type="EnsemblMetazoa" id="ASIC007602-RA">
    <property type="protein sequence ID" value="ASIC007602-PA"/>
    <property type="gene ID" value="ASIC007602"/>
</dbReference>
<proteinExistence type="predicted"/>
<dbReference type="AlphaFoldDB" id="A0A084VQI1"/>
<evidence type="ECO:0000313" key="3">
    <source>
        <dbReference type="Proteomes" id="UP000030765"/>
    </source>
</evidence>
<dbReference type="VEuPathDB" id="VectorBase:ASIC007602"/>
<gene>
    <name evidence="1" type="ORF">ZHAS_00007602</name>
</gene>
<dbReference type="EMBL" id="ATLV01015216">
    <property type="status" value="NOT_ANNOTATED_CDS"/>
    <property type="molecule type" value="Genomic_DNA"/>
</dbReference>
<reference evidence="2" key="2">
    <citation type="submission" date="2020-05" db="UniProtKB">
        <authorList>
            <consortium name="EnsemblMetazoa"/>
        </authorList>
    </citation>
    <scope>IDENTIFICATION</scope>
</reference>
<evidence type="ECO:0000313" key="2">
    <source>
        <dbReference type="EnsemblMetazoa" id="ASIC007602-PA"/>
    </source>
</evidence>